<dbReference type="Proteomes" id="UP001187315">
    <property type="component" value="Unassembled WGS sequence"/>
</dbReference>
<sequence>MGKEKKQIRIKAEAAGASERSLELRPSSRASRRPAGYTHAHASPPANRVGFCCARALGLTASRDHRELSLSLPCMILAWERNLQNPWEELYTYKAETGSNRKPQTVQGMQQPQASPTQAAQP</sequence>
<reference evidence="2" key="1">
    <citation type="submission" date="2023-08" db="EMBL/GenBank/DDBJ databases">
        <title>Pelteobagrus vachellii genome.</title>
        <authorList>
            <person name="Liu H."/>
        </authorList>
    </citation>
    <scope>NUCLEOTIDE SEQUENCE</scope>
    <source>
        <strain evidence="2">PRFRI_2022a</strain>
        <tissue evidence="2">Muscle</tissue>
    </source>
</reference>
<dbReference type="AlphaFoldDB" id="A0AA88P2H8"/>
<feature type="compositionally biased region" description="Polar residues" evidence="1">
    <location>
        <begin position="98"/>
        <end position="109"/>
    </location>
</feature>
<keyword evidence="3" id="KW-1185">Reference proteome</keyword>
<accession>A0AA88P2H8</accession>
<comment type="caution">
    <text evidence="2">The sequence shown here is derived from an EMBL/GenBank/DDBJ whole genome shotgun (WGS) entry which is preliminary data.</text>
</comment>
<evidence type="ECO:0000256" key="1">
    <source>
        <dbReference type="SAM" id="MobiDB-lite"/>
    </source>
</evidence>
<evidence type="ECO:0000313" key="2">
    <source>
        <dbReference type="EMBL" id="KAK2868825.1"/>
    </source>
</evidence>
<name>A0AA88P2H8_TACVA</name>
<gene>
    <name evidence="2" type="ORF">Q7C36_000696</name>
</gene>
<proteinExistence type="predicted"/>
<evidence type="ECO:0000313" key="3">
    <source>
        <dbReference type="Proteomes" id="UP001187315"/>
    </source>
</evidence>
<feature type="region of interest" description="Disordered" evidence="1">
    <location>
        <begin position="1"/>
        <end position="45"/>
    </location>
</feature>
<protein>
    <submittedName>
        <fullName evidence="2">Uncharacterized protein</fullName>
    </submittedName>
</protein>
<dbReference type="EMBL" id="JAVHJS010000001">
    <property type="protein sequence ID" value="KAK2868825.1"/>
    <property type="molecule type" value="Genomic_DNA"/>
</dbReference>
<feature type="compositionally biased region" description="Low complexity" evidence="1">
    <location>
        <begin position="110"/>
        <end position="122"/>
    </location>
</feature>
<organism evidence="2 3">
    <name type="scientific">Tachysurus vachellii</name>
    <name type="common">Darkbarbel catfish</name>
    <name type="synonym">Pelteobagrus vachellii</name>
    <dbReference type="NCBI Taxonomy" id="175792"/>
    <lineage>
        <taxon>Eukaryota</taxon>
        <taxon>Metazoa</taxon>
        <taxon>Chordata</taxon>
        <taxon>Craniata</taxon>
        <taxon>Vertebrata</taxon>
        <taxon>Euteleostomi</taxon>
        <taxon>Actinopterygii</taxon>
        <taxon>Neopterygii</taxon>
        <taxon>Teleostei</taxon>
        <taxon>Ostariophysi</taxon>
        <taxon>Siluriformes</taxon>
        <taxon>Bagridae</taxon>
        <taxon>Tachysurus</taxon>
    </lineage>
</organism>
<feature type="region of interest" description="Disordered" evidence="1">
    <location>
        <begin position="98"/>
        <end position="122"/>
    </location>
</feature>
<feature type="compositionally biased region" description="Basic and acidic residues" evidence="1">
    <location>
        <begin position="1"/>
        <end position="12"/>
    </location>
</feature>